<feature type="repeat" description="TPR" evidence="1">
    <location>
        <begin position="445"/>
        <end position="478"/>
    </location>
</feature>
<accession>A0A6A6AU39</accession>
<evidence type="ECO:0000256" key="1">
    <source>
        <dbReference type="PROSITE-ProRule" id="PRU00339"/>
    </source>
</evidence>
<dbReference type="PRINTS" id="PR00364">
    <property type="entry name" value="DISEASERSIST"/>
</dbReference>
<dbReference type="Pfam" id="PF00931">
    <property type="entry name" value="NB-ARC"/>
    <property type="match status" value="1"/>
</dbReference>
<dbReference type="InterPro" id="IPR002182">
    <property type="entry name" value="NB-ARC"/>
</dbReference>
<dbReference type="GeneID" id="54304209"/>
<dbReference type="Gene3D" id="3.40.50.300">
    <property type="entry name" value="P-loop containing nucleotide triphosphate hydrolases"/>
    <property type="match status" value="1"/>
</dbReference>
<protein>
    <recommendedName>
        <fullName evidence="2">NB-ARC domain-containing protein</fullName>
    </recommendedName>
</protein>
<dbReference type="PANTHER" id="PTHR46082:SF6">
    <property type="entry name" value="AAA+ ATPASE DOMAIN-CONTAINING PROTEIN-RELATED"/>
    <property type="match status" value="1"/>
</dbReference>
<evidence type="ECO:0000259" key="2">
    <source>
        <dbReference type="Pfam" id="PF00931"/>
    </source>
</evidence>
<dbReference type="InterPro" id="IPR011990">
    <property type="entry name" value="TPR-like_helical_dom_sf"/>
</dbReference>
<dbReference type="AlphaFoldDB" id="A0A6A6AU39"/>
<dbReference type="PROSITE" id="PS50005">
    <property type="entry name" value="TPR"/>
    <property type="match status" value="1"/>
</dbReference>
<dbReference type="PANTHER" id="PTHR46082">
    <property type="entry name" value="ATP/GTP-BINDING PROTEIN-RELATED"/>
    <property type="match status" value="1"/>
</dbReference>
<gene>
    <name evidence="3" type="ORF">K452DRAFT_46458</name>
</gene>
<proteinExistence type="predicted"/>
<dbReference type="Pfam" id="PF13374">
    <property type="entry name" value="TPR_10"/>
    <property type="match status" value="1"/>
</dbReference>
<feature type="domain" description="NB-ARC" evidence="2">
    <location>
        <begin position="37"/>
        <end position="214"/>
    </location>
</feature>
<keyword evidence="4" id="KW-1185">Reference proteome</keyword>
<dbReference type="OrthoDB" id="1658288at2759"/>
<evidence type="ECO:0000313" key="3">
    <source>
        <dbReference type="EMBL" id="KAF2135210.1"/>
    </source>
</evidence>
<feature type="non-terminal residue" evidence="3">
    <location>
        <position position="481"/>
    </location>
</feature>
<dbReference type="EMBL" id="ML995630">
    <property type="protein sequence ID" value="KAF2135210.1"/>
    <property type="molecule type" value="Genomic_DNA"/>
</dbReference>
<sequence>MRIFQCANIYFTDQDRHKVPFTLKGVPVVNHFIGRSDEMRQLEQHLLPEPLKPMRRKVFVLYGLGGIGKTQLSVEFARKHHDRYSAALWLDGSSNDQLKGSFVRVARRLPADELTPNVSVSLQTSNVDADVVVEDVRRWLSLPSNRNWLLIIDNVDRDLGSRDPQAYDIQKYLPEADHGSTIITTRLAGLQRYGLGLKVNKVDPEEARAILEENAKKSVEDAKLIVQRLDGLPLALAQAGSFLQQTNMAVRTYVEHYDITWKELSEQESQFPLQEYTDRNILTTWTLSYEQVKKQSEEAAGLLRLWGFLDHQDLWYELIAFEKNLVDDIIVPEWLFKLSATALKFSGTVGLLSRYSLVDHGQQTSSHSMHAVLHEWCYHLSTESERSMLLCVTLSLIAKRVPLDKEAEYWKLQRRLLPHGIRACQLAGFGLGEQHYIDMGLEVPPWAFHSLGVLYADQGKLDQAEEMYERALKGREKTLGP</sequence>
<keyword evidence="1" id="KW-0802">TPR repeat</keyword>
<dbReference type="GO" id="GO:0043531">
    <property type="term" value="F:ADP binding"/>
    <property type="evidence" value="ECO:0007669"/>
    <property type="project" value="InterPro"/>
</dbReference>
<dbReference type="Gene3D" id="1.25.40.10">
    <property type="entry name" value="Tetratricopeptide repeat domain"/>
    <property type="match status" value="1"/>
</dbReference>
<evidence type="ECO:0000313" key="4">
    <source>
        <dbReference type="Proteomes" id="UP000799438"/>
    </source>
</evidence>
<dbReference type="Proteomes" id="UP000799438">
    <property type="component" value="Unassembled WGS sequence"/>
</dbReference>
<dbReference type="SUPFAM" id="SSF52540">
    <property type="entry name" value="P-loop containing nucleoside triphosphate hydrolases"/>
    <property type="match status" value="1"/>
</dbReference>
<dbReference type="InterPro" id="IPR053137">
    <property type="entry name" value="NLR-like"/>
</dbReference>
<dbReference type="RefSeq" id="XP_033390929.1">
    <property type="nucleotide sequence ID" value="XM_033546702.1"/>
</dbReference>
<reference evidence="3" key="1">
    <citation type="journal article" date="2020" name="Stud. Mycol.">
        <title>101 Dothideomycetes genomes: a test case for predicting lifestyles and emergence of pathogens.</title>
        <authorList>
            <person name="Haridas S."/>
            <person name="Albert R."/>
            <person name="Binder M."/>
            <person name="Bloem J."/>
            <person name="Labutti K."/>
            <person name="Salamov A."/>
            <person name="Andreopoulos B."/>
            <person name="Baker S."/>
            <person name="Barry K."/>
            <person name="Bills G."/>
            <person name="Bluhm B."/>
            <person name="Cannon C."/>
            <person name="Castanera R."/>
            <person name="Culley D."/>
            <person name="Daum C."/>
            <person name="Ezra D."/>
            <person name="Gonzalez J."/>
            <person name="Henrissat B."/>
            <person name="Kuo A."/>
            <person name="Liang C."/>
            <person name="Lipzen A."/>
            <person name="Lutzoni F."/>
            <person name="Magnuson J."/>
            <person name="Mondo S."/>
            <person name="Nolan M."/>
            <person name="Ohm R."/>
            <person name="Pangilinan J."/>
            <person name="Park H.-J."/>
            <person name="Ramirez L."/>
            <person name="Alfaro M."/>
            <person name="Sun H."/>
            <person name="Tritt A."/>
            <person name="Yoshinaga Y."/>
            <person name="Zwiers L.-H."/>
            <person name="Turgeon B."/>
            <person name="Goodwin S."/>
            <person name="Spatafora J."/>
            <person name="Crous P."/>
            <person name="Grigoriev I."/>
        </authorList>
    </citation>
    <scope>NUCLEOTIDE SEQUENCE</scope>
    <source>
        <strain evidence="3">CBS 121167</strain>
    </source>
</reference>
<organism evidence="3 4">
    <name type="scientific">Aplosporella prunicola CBS 121167</name>
    <dbReference type="NCBI Taxonomy" id="1176127"/>
    <lineage>
        <taxon>Eukaryota</taxon>
        <taxon>Fungi</taxon>
        <taxon>Dikarya</taxon>
        <taxon>Ascomycota</taxon>
        <taxon>Pezizomycotina</taxon>
        <taxon>Dothideomycetes</taxon>
        <taxon>Dothideomycetes incertae sedis</taxon>
        <taxon>Botryosphaeriales</taxon>
        <taxon>Aplosporellaceae</taxon>
        <taxon>Aplosporella</taxon>
    </lineage>
</organism>
<dbReference type="InterPro" id="IPR027417">
    <property type="entry name" value="P-loop_NTPase"/>
</dbReference>
<name>A0A6A6AU39_9PEZI</name>
<dbReference type="InterPro" id="IPR019734">
    <property type="entry name" value="TPR_rpt"/>
</dbReference>